<reference evidence="2" key="1">
    <citation type="journal article" date="2022" name="Int. J. Mol. Sci.">
        <title>Draft Genome of Tanacetum Coccineum: Genomic Comparison of Closely Related Tanacetum-Family Plants.</title>
        <authorList>
            <person name="Yamashiro T."/>
            <person name="Shiraishi A."/>
            <person name="Nakayama K."/>
            <person name="Satake H."/>
        </authorList>
    </citation>
    <scope>NUCLEOTIDE SEQUENCE</scope>
</reference>
<accession>A0ABQ4X1L1</accession>
<dbReference type="InterPro" id="IPR036397">
    <property type="entry name" value="RNaseH_sf"/>
</dbReference>
<dbReference type="PROSITE" id="PS50994">
    <property type="entry name" value="INTEGRASE"/>
    <property type="match status" value="1"/>
</dbReference>
<proteinExistence type="predicted"/>
<dbReference type="SUPFAM" id="SSF53098">
    <property type="entry name" value="Ribonuclease H-like"/>
    <property type="match status" value="1"/>
</dbReference>
<dbReference type="PANTHER" id="PTHR42648">
    <property type="entry name" value="TRANSPOSASE, PUTATIVE-RELATED"/>
    <property type="match status" value="1"/>
</dbReference>
<dbReference type="Pfam" id="PF14244">
    <property type="entry name" value="Retrotran_gag_3"/>
    <property type="match status" value="1"/>
</dbReference>
<dbReference type="InterPro" id="IPR001584">
    <property type="entry name" value="Integrase_cat-core"/>
</dbReference>
<name>A0ABQ4X1L1_9ASTR</name>
<dbReference type="InterPro" id="IPR012337">
    <property type="entry name" value="RNaseH-like_sf"/>
</dbReference>
<dbReference type="InterPro" id="IPR029472">
    <property type="entry name" value="Copia-like_N"/>
</dbReference>
<organism evidence="2 3">
    <name type="scientific">Tanacetum coccineum</name>
    <dbReference type="NCBI Taxonomy" id="301880"/>
    <lineage>
        <taxon>Eukaryota</taxon>
        <taxon>Viridiplantae</taxon>
        <taxon>Streptophyta</taxon>
        <taxon>Embryophyta</taxon>
        <taxon>Tracheophyta</taxon>
        <taxon>Spermatophyta</taxon>
        <taxon>Magnoliopsida</taxon>
        <taxon>eudicotyledons</taxon>
        <taxon>Gunneridae</taxon>
        <taxon>Pentapetalae</taxon>
        <taxon>asterids</taxon>
        <taxon>campanulids</taxon>
        <taxon>Asterales</taxon>
        <taxon>Asteraceae</taxon>
        <taxon>Asteroideae</taxon>
        <taxon>Anthemideae</taxon>
        <taxon>Anthemidinae</taxon>
        <taxon>Tanacetum</taxon>
    </lineage>
</organism>
<reference evidence="2" key="2">
    <citation type="submission" date="2022-01" db="EMBL/GenBank/DDBJ databases">
        <authorList>
            <person name="Yamashiro T."/>
            <person name="Shiraishi A."/>
            <person name="Satake H."/>
            <person name="Nakayama K."/>
        </authorList>
    </citation>
    <scope>NUCLEOTIDE SEQUENCE</scope>
</reference>
<dbReference type="Proteomes" id="UP001151760">
    <property type="component" value="Unassembled WGS sequence"/>
</dbReference>
<evidence type="ECO:0000313" key="3">
    <source>
        <dbReference type="Proteomes" id="UP001151760"/>
    </source>
</evidence>
<evidence type="ECO:0000259" key="1">
    <source>
        <dbReference type="PROSITE" id="PS50994"/>
    </source>
</evidence>
<evidence type="ECO:0000313" key="2">
    <source>
        <dbReference type="EMBL" id="GJS59068.1"/>
    </source>
</evidence>
<sequence length="521" mass="59474">MMNDPLHIASSDHPGMMLTNTLFNGGNFLGWSKTITMALGAKLKLRFIDGSSPKPVVIHNDYQRCVRCDYMVTCWILNPMVAELSESFLYAQSASDLWKELEERYGQSNGPLIYHVERELSKVSQDSRSKFIQFLMRLNDDLEAVRNQILSMNPLPNLNEAYYIVQQVEKQKQVTHQVVDPTAFFGYPDWYKGKKNKKGNRMASQVVSDFSTYMTKETPFDFEYENGVNNGKIDLDQRMVTTICQEMMKMFKGKAIDQSNDTSTSKPHDPSTKKVLAVGEGFNNLYICKPSSSSSTKHPSFHTSILLVISSFVNKEFHSKHVALDLFHARLGHTSVSKLVHVDSCKQQNVTHLSCDTCLLVKQHKLPFPISHTKSLIAFELRHVDLWGPYKVPALNAYIANHFNAKPKFIRSDNGTEIVNGECLAYLRKQGIVHQKSMVYTPQQHATVERKHKHLLDTARALKFHSGLPNKFWGDCMLTTTYLINKMPMKILDWKTPFEMLHGVHPSYDHLRVIGCLSFAM</sequence>
<dbReference type="Gene3D" id="3.30.420.10">
    <property type="entry name" value="Ribonuclease H-like superfamily/Ribonuclease H"/>
    <property type="match status" value="1"/>
</dbReference>
<feature type="domain" description="Integrase catalytic" evidence="1">
    <location>
        <begin position="403"/>
        <end position="505"/>
    </location>
</feature>
<dbReference type="InterPro" id="IPR039537">
    <property type="entry name" value="Retrotran_Ty1/copia-like"/>
</dbReference>
<keyword evidence="3" id="KW-1185">Reference proteome</keyword>
<comment type="caution">
    <text evidence="2">The sequence shown here is derived from an EMBL/GenBank/DDBJ whole genome shotgun (WGS) entry which is preliminary data.</text>
</comment>
<dbReference type="PANTHER" id="PTHR42648:SF31">
    <property type="entry name" value="RNA-DIRECTED DNA POLYMERASE"/>
    <property type="match status" value="1"/>
</dbReference>
<protein>
    <submittedName>
        <fullName evidence="2">Retrovirus-related pol polyprotein from transposon TNT 1-94</fullName>
    </submittedName>
</protein>
<gene>
    <name evidence="2" type="ORF">Tco_0653852</name>
</gene>
<dbReference type="EMBL" id="BQNB010009123">
    <property type="protein sequence ID" value="GJS59068.1"/>
    <property type="molecule type" value="Genomic_DNA"/>
</dbReference>